<keyword evidence="5 11" id="KW-0067">ATP-binding</keyword>
<feature type="transmembrane region" description="Helical" evidence="8">
    <location>
        <begin position="159"/>
        <end position="178"/>
    </location>
</feature>
<evidence type="ECO:0000256" key="2">
    <source>
        <dbReference type="ARBA" id="ARBA00022448"/>
    </source>
</evidence>
<feature type="domain" description="ABC transmembrane type-1" evidence="10">
    <location>
        <begin position="22"/>
        <end position="302"/>
    </location>
</feature>
<evidence type="ECO:0000256" key="6">
    <source>
        <dbReference type="ARBA" id="ARBA00022989"/>
    </source>
</evidence>
<evidence type="ECO:0000256" key="8">
    <source>
        <dbReference type="SAM" id="Phobius"/>
    </source>
</evidence>
<dbReference type="AlphaFoldDB" id="A0A540UZT8"/>
<accession>A0A540UZT8</accession>
<sequence>MRQSSFKELVRLVLHQPLRMSLMLVGTLVQVLLTVYLPILIGQAVDAVLIANGQVLLGILGKMVMVILLNTLVQWYLPLVTNRLVYGMVADLREQVYVKLHQMPLSYLDRHSVGDLVARFSSDSEQLTNGLLMIFNQFFIGILTIFLTIFTMARLDLTMMLVVVALTPVSLLVARYIAKKSYGYYRQQTQARGKQSQLLEESISQLTLVQSFNAQEQFTQGFQVVNEQYATYSQQAIFASSTVNPSTRFINAIIYALLAGLGALRIMAGNFTVGSLTTFLNYASHYSKPFNDISSVLSELQSALACADRLFAILALDSIDDQAERKIDSEELKGAISFDNVSFSYSHDCSLIEHLDIAVEAGQKVAIVGPTGAGKSTMINLLMRFYDVTAGQIVLDGVPISQYSREDLRRQIGMVLQETWIKSGTIHDNIAYGYPNATRELVIEAAKAANADFFIRQLPQGYDTVLVDGGEGLSQGQRQLLSIARVFVKIPKILILDEATSSIDTRTEILVQEAFAKLMEGRTSFIIAHRLSTIQSADLILVMVDGKIVEQGNHETLMAEQGVYYQMQTSQQTEEDESVR</sequence>
<dbReference type="EMBL" id="VIEK01000001">
    <property type="protein sequence ID" value="TQE90015.1"/>
    <property type="molecule type" value="Genomic_DNA"/>
</dbReference>
<gene>
    <name evidence="11" type="ORF">FH692_01140</name>
</gene>
<feature type="domain" description="ABC transporter" evidence="9">
    <location>
        <begin position="336"/>
        <end position="570"/>
    </location>
</feature>
<dbReference type="InterPro" id="IPR003439">
    <property type="entry name" value="ABC_transporter-like_ATP-bd"/>
</dbReference>
<proteinExistence type="predicted"/>
<dbReference type="InterPro" id="IPR027417">
    <property type="entry name" value="P-loop_NTPase"/>
</dbReference>
<dbReference type="GO" id="GO:0015421">
    <property type="term" value="F:ABC-type oligopeptide transporter activity"/>
    <property type="evidence" value="ECO:0007669"/>
    <property type="project" value="TreeGrafter"/>
</dbReference>
<dbReference type="Proteomes" id="UP000315224">
    <property type="component" value="Unassembled WGS sequence"/>
</dbReference>
<dbReference type="GO" id="GO:0005524">
    <property type="term" value="F:ATP binding"/>
    <property type="evidence" value="ECO:0007669"/>
    <property type="project" value="UniProtKB-KW"/>
</dbReference>
<keyword evidence="2" id="KW-0813">Transport</keyword>
<dbReference type="CDD" id="cd18547">
    <property type="entry name" value="ABC_6TM_Tm288_like"/>
    <property type="match status" value="1"/>
</dbReference>
<feature type="transmembrane region" description="Helical" evidence="8">
    <location>
        <begin position="21"/>
        <end position="41"/>
    </location>
</feature>
<dbReference type="InterPro" id="IPR003593">
    <property type="entry name" value="AAA+_ATPase"/>
</dbReference>
<keyword evidence="6 8" id="KW-1133">Transmembrane helix</keyword>
<dbReference type="PANTHER" id="PTHR43394">
    <property type="entry name" value="ATP-DEPENDENT PERMEASE MDL1, MITOCHONDRIAL"/>
    <property type="match status" value="1"/>
</dbReference>
<evidence type="ECO:0000256" key="3">
    <source>
        <dbReference type="ARBA" id="ARBA00022692"/>
    </source>
</evidence>
<dbReference type="CDD" id="cd03254">
    <property type="entry name" value="ABCC_Glucan_exporter_like"/>
    <property type="match status" value="1"/>
</dbReference>
<comment type="subcellular location">
    <subcellularLocation>
        <location evidence="1">Cell membrane</location>
        <topology evidence="1">Multi-pass membrane protein</topology>
    </subcellularLocation>
</comment>
<dbReference type="Gene3D" id="1.20.1560.10">
    <property type="entry name" value="ABC transporter type 1, transmembrane domain"/>
    <property type="match status" value="1"/>
</dbReference>
<dbReference type="InterPro" id="IPR039421">
    <property type="entry name" value="Type_1_exporter"/>
</dbReference>
<feature type="transmembrane region" description="Helical" evidence="8">
    <location>
        <begin position="131"/>
        <end position="153"/>
    </location>
</feature>
<dbReference type="InterPro" id="IPR011527">
    <property type="entry name" value="ABC1_TM_dom"/>
</dbReference>
<evidence type="ECO:0000256" key="4">
    <source>
        <dbReference type="ARBA" id="ARBA00022741"/>
    </source>
</evidence>
<dbReference type="InterPro" id="IPR036640">
    <property type="entry name" value="ABC1_TM_sf"/>
</dbReference>
<evidence type="ECO:0000259" key="9">
    <source>
        <dbReference type="PROSITE" id="PS50893"/>
    </source>
</evidence>
<evidence type="ECO:0000313" key="11">
    <source>
        <dbReference type="EMBL" id="TQE90015.1"/>
    </source>
</evidence>
<dbReference type="SUPFAM" id="SSF52540">
    <property type="entry name" value="P-loop containing nucleoside triphosphate hydrolases"/>
    <property type="match status" value="1"/>
</dbReference>
<dbReference type="SMART" id="SM00382">
    <property type="entry name" value="AAA"/>
    <property type="match status" value="1"/>
</dbReference>
<feature type="transmembrane region" description="Helical" evidence="8">
    <location>
        <begin position="249"/>
        <end position="268"/>
    </location>
</feature>
<keyword evidence="3 8" id="KW-0812">Transmembrane</keyword>
<dbReference type="FunFam" id="3.40.50.300:FF:000287">
    <property type="entry name" value="Multidrug ABC transporter ATP-binding protein"/>
    <property type="match status" value="1"/>
</dbReference>
<name>A0A540UZT8_STRSU</name>
<dbReference type="Pfam" id="PF00005">
    <property type="entry name" value="ABC_tran"/>
    <property type="match status" value="1"/>
</dbReference>
<evidence type="ECO:0000256" key="1">
    <source>
        <dbReference type="ARBA" id="ARBA00004651"/>
    </source>
</evidence>
<feature type="transmembrane region" description="Helical" evidence="8">
    <location>
        <begin position="47"/>
        <end position="73"/>
    </location>
</feature>
<dbReference type="Gene3D" id="3.40.50.300">
    <property type="entry name" value="P-loop containing nucleotide triphosphate hydrolases"/>
    <property type="match status" value="1"/>
</dbReference>
<protein>
    <submittedName>
        <fullName evidence="11">ABC transporter ATP-binding protein</fullName>
    </submittedName>
</protein>
<keyword evidence="4" id="KW-0547">Nucleotide-binding</keyword>
<dbReference type="PROSITE" id="PS50893">
    <property type="entry name" value="ABC_TRANSPORTER_2"/>
    <property type="match status" value="1"/>
</dbReference>
<dbReference type="Pfam" id="PF00664">
    <property type="entry name" value="ABC_membrane"/>
    <property type="match status" value="1"/>
</dbReference>
<dbReference type="GO" id="GO:0016887">
    <property type="term" value="F:ATP hydrolysis activity"/>
    <property type="evidence" value="ECO:0007669"/>
    <property type="project" value="InterPro"/>
</dbReference>
<evidence type="ECO:0000259" key="10">
    <source>
        <dbReference type="PROSITE" id="PS50929"/>
    </source>
</evidence>
<comment type="caution">
    <text evidence="11">The sequence shown here is derived from an EMBL/GenBank/DDBJ whole genome shotgun (WGS) entry which is preliminary data.</text>
</comment>
<evidence type="ECO:0000256" key="7">
    <source>
        <dbReference type="ARBA" id="ARBA00023136"/>
    </source>
</evidence>
<organism evidence="11 12">
    <name type="scientific">Streptococcus suis</name>
    <dbReference type="NCBI Taxonomy" id="1307"/>
    <lineage>
        <taxon>Bacteria</taxon>
        <taxon>Bacillati</taxon>
        <taxon>Bacillota</taxon>
        <taxon>Bacilli</taxon>
        <taxon>Lactobacillales</taxon>
        <taxon>Streptococcaceae</taxon>
        <taxon>Streptococcus</taxon>
    </lineage>
</organism>
<evidence type="ECO:0000313" key="12">
    <source>
        <dbReference type="Proteomes" id="UP000315224"/>
    </source>
</evidence>
<evidence type="ECO:0000256" key="5">
    <source>
        <dbReference type="ARBA" id="ARBA00022840"/>
    </source>
</evidence>
<keyword evidence="7 8" id="KW-0472">Membrane</keyword>
<dbReference type="SUPFAM" id="SSF90123">
    <property type="entry name" value="ABC transporter transmembrane region"/>
    <property type="match status" value="1"/>
</dbReference>
<dbReference type="PANTHER" id="PTHR43394:SF1">
    <property type="entry name" value="ATP-BINDING CASSETTE SUB-FAMILY B MEMBER 10, MITOCHONDRIAL"/>
    <property type="match status" value="1"/>
</dbReference>
<dbReference type="RefSeq" id="WP_141599855.1">
    <property type="nucleotide sequence ID" value="NZ_VIEK01000001.1"/>
</dbReference>
<dbReference type="GO" id="GO:0005886">
    <property type="term" value="C:plasma membrane"/>
    <property type="evidence" value="ECO:0007669"/>
    <property type="project" value="UniProtKB-SubCell"/>
</dbReference>
<dbReference type="PROSITE" id="PS00211">
    <property type="entry name" value="ABC_TRANSPORTER_1"/>
    <property type="match status" value="1"/>
</dbReference>
<dbReference type="InterPro" id="IPR017871">
    <property type="entry name" value="ABC_transporter-like_CS"/>
</dbReference>
<dbReference type="PROSITE" id="PS50929">
    <property type="entry name" value="ABC_TM1F"/>
    <property type="match status" value="1"/>
</dbReference>
<reference evidence="11 12" key="1">
    <citation type="submission" date="2019-06" db="EMBL/GenBank/DDBJ databases">
        <title>Comprehensive assessment of Oxford Nanopore MinION sequencing for bacterial characterization and routine diagnosis.</title>
        <authorList>
            <person name="Tan S."/>
            <person name="Dvorak C.M.T."/>
            <person name="Gebhart C."/>
            <person name="Estrada A."/>
            <person name="Marthaler D.G."/>
            <person name="Murtaugh M.P."/>
        </authorList>
    </citation>
    <scope>NUCLEOTIDE SEQUENCE [LARGE SCALE GENOMIC DNA]</scope>
    <source>
        <strain evidence="11 12">2017UMN1435.21</strain>
    </source>
</reference>